<keyword evidence="3" id="KW-0238">DNA-binding</keyword>
<dbReference type="PRINTS" id="PR00039">
    <property type="entry name" value="HTHLYSR"/>
</dbReference>
<gene>
    <name evidence="6" type="ORF">H8696_10625</name>
</gene>
<accession>A0A926D5W6</accession>
<evidence type="ECO:0000256" key="2">
    <source>
        <dbReference type="ARBA" id="ARBA00023015"/>
    </source>
</evidence>
<keyword evidence="4" id="KW-0804">Transcription</keyword>
<dbReference type="Proteomes" id="UP000623172">
    <property type="component" value="Unassembled WGS sequence"/>
</dbReference>
<evidence type="ECO:0000256" key="1">
    <source>
        <dbReference type="ARBA" id="ARBA00009437"/>
    </source>
</evidence>
<keyword evidence="2" id="KW-0805">Transcription regulation</keyword>
<protein>
    <submittedName>
        <fullName evidence="6">LysR family transcriptional regulator</fullName>
    </submittedName>
</protein>
<proteinExistence type="inferred from homology"/>
<dbReference type="Gene3D" id="1.10.10.10">
    <property type="entry name" value="Winged helix-like DNA-binding domain superfamily/Winged helix DNA-binding domain"/>
    <property type="match status" value="1"/>
</dbReference>
<comment type="similarity">
    <text evidence="1">Belongs to the LysR transcriptional regulatory family.</text>
</comment>
<dbReference type="InterPro" id="IPR005119">
    <property type="entry name" value="LysR_subst-bd"/>
</dbReference>
<dbReference type="InterPro" id="IPR000847">
    <property type="entry name" value="LysR_HTH_N"/>
</dbReference>
<evidence type="ECO:0000259" key="5">
    <source>
        <dbReference type="PROSITE" id="PS50931"/>
    </source>
</evidence>
<organism evidence="6 7">
    <name type="scientific">Gehongia tenuis</name>
    <dbReference type="NCBI Taxonomy" id="2763655"/>
    <lineage>
        <taxon>Bacteria</taxon>
        <taxon>Bacillati</taxon>
        <taxon>Bacillota</taxon>
        <taxon>Clostridia</taxon>
        <taxon>Christensenellales</taxon>
        <taxon>Christensenellaceae</taxon>
        <taxon>Gehongia</taxon>
    </lineage>
</organism>
<dbReference type="RefSeq" id="WP_249317410.1">
    <property type="nucleotide sequence ID" value="NZ_JACRSR010000006.1"/>
</dbReference>
<evidence type="ECO:0000313" key="6">
    <source>
        <dbReference type="EMBL" id="MBC8532298.1"/>
    </source>
</evidence>
<dbReference type="Pfam" id="PF03466">
    <property type="entry name" value="LysR_substrate"/>
    <property type="match status" value="1"/>
</dbReference>
<dbReference type="CDD" id="cd05466">
    <property type="entry name" value="PBP2_LTTR_substrate"/>
    <property type="match status" value="1"/>
</dbReference>
<comment type="caution">
    <text evidence="6">The sequence shown here is derived from an EMBL/GenBank/DDBJ whole genome shotgun (WGS) entry which is preliminary data.</text>
</comment>
<dbReference type="SUPFAM" id="SSF46785">
    <property type="entry name" value="Winged helix' DNA-binding domain"/>
    <property type="match status" value="1"/>
</dbReference>
<dbReference type="InterPro" id="IPR050950">
    <property type="entry name" value="HTH-type_LysR_regulators"/>
</dbReference>
<dbReference type="PROSITE" id="PS50931">
    <property type="entry name" value="HTH_LYSR"/>
    <property type="match status" value="1"/>
</dbReference>
<evidence type="ECO:0000256" key="4">
    <source>
        <dbReference type="ARBA" id="ARBA00023163"/>
    </source>
</evidence>
<name>A0A926D5W6_9FIRM</name>
<evidence type="ECO:0000256" key="3">
    <source>
        <dbReference type="ARBA" id="ARBA00023125"/>
    </source>
</evidence>
<feature type="domain" description="HTH lysR-type" evidence="5">
    <location>
        <begin position="1"/>
        <end position="58"/>
    </location>
</feature>
<dbReference type="GO" id="GO:0003677">
    <property type="term" value="F:DNA binding"/>
    <property type="evidence" value="ECO:0007669"/>
    <property type="project" value="UniProtKB-KW"/>
</dbReference>
<dbReference type="SUPFAM" id="SSF53850">
    <property type="entry name" value="Periplasmic binding protein-like II"/>
    <property type="match status" value="1"/>
</dbReference>
<sequence length="294" mass="33708">MEFRSLQYFLMVAREENITKAANLLHLTQPTLSRSIMQLEEELGVKLFTRSNHNIILTEDGMLLKRRAQELVSLAEKTKQDFQRGDVQLTGEISIGSGEFRSTRYLSKMIASFREKHPLVRYQIYSGNSENIKERIERGILDFGLMMEPIDISKYEYISMPAKEKWGILVSELSELSQKETIQAADLQNEQLISARSEKMYPEIRKWFGEYYDQIEVIASGNLLYNEAILAQEQIGAVLGIELDCHYPGLKFVPLSPSVETPTVLTWKKNQILSSTTIVFIEHARAYIKSISGD</sequence>
<dbReference type="Pfam" id="PF00126">
    <property type="entry name" value="HTH_1"/>
    <property type="match status" value="1"/>
</dbReference>
<evidence type="ECO:0000313" key="7">
    <source>
        <dbReference type="Proteomes" id="UP000623172"/>
    </source>
</evidence>
<dbReference type="PANTHER" id="PTHR30419:SF8">
    <property type="entry name" value="NITROGEN ASSIMILATION TRANSCRIPTIONAL ACTIVATOR-RELATED"/>
    <property type="match status" value="1"/>
</dbReference>
<dbReference type="EMBL" id="JACRSR010000006">
    <property type="protein sequence ID" value="MBC8532298.1"/>
    <property type="molecule type" value="Genomic_DNA"/>
</dbReference>
<dbReference type="GO" id="GO:0005829">
    <property type="term" value="C:cytosol"/>
    <property type="evidence" value="ECO:0007669"/>
    <property type="project" value="TreeGrafter"/>
</dbReference>
<dbReference type="GO" id="GO:0003700">
    <property type="term" value="F:DNA-binding transcription factor activity"/>
    <property type="evidence" value="ECO:0007669"/>
    <property type="project" value="InterPro"/>
</dbReference>
<dbReference type="InterPro" id="IPR036390">
    <property type="entry name" value="WH_DNA-bd_sf"/>
</dbReference>
<reference evidence="6" key="1">
    <citation type="submission" date="2020-08" db="EMBL/GenBank/DDBJ databases">
        <title>Genome public.</title>
        <authorList>
            <person name="Liu C."/>
            <person name="Sun Q."/>
        </authorList>
    </citation>
    <scope>NUCLEOTIDE SEQUENCE</scope>
    <source>
        <strain evidence="6">NSJ-53</strain>
    </source>
</reference>
<dbReference type="FunFam" id="1.10.10.10:FF:000001">
    <property type="entry name" value="LysR family transcriptional regulator"/>
    <property type="match status" value="1"/>
</dbReference>
<dbReference type="InterPro" id="IPR036388">
    <property type="entry name" value="WH-like_DNA-bd_sf"/>
</dbReference>
<dbReference type="AlphaFoldDB" id="A0A926D5W6"/>
<dbReference type="Gene3D" id="3.40.190.290">
    <property type="match status" value="1"/>
</dbReference>
<keyword evidence="7" id="KW-1185">Reference proteome</keyword>
<dbReference type="PANTHER" id="PTHR30419">
    <property type="entry name" value="HTH-TYPE TRANSCRIPTIONAL REGULATOR YBHD"/>
    <property type="match status" value="1"/>
</dbReference>